<name>A0A5N7ARA1_9EURO</name>
<dbReference type="EMBL" id="ML736417">
    <property type="protein sequence ID" value="KAE8371539.1"/>
    <property type="molecule type" value="Genomic_DNA"/>
</dbReference>
<protein>
    <submittedName>
        <fullName evidence="2">Uncharacterized protein</fullName>
    </submittedName>
</protein>
<feature type="coiled-coil region" evidence="1">
    <location>
        <begin position="120"/>
        <end position="162"/>
    </location>
</feature>
<gene>
    <name evidence="2" type="ORF">BDV26DRAFT_286706</name>
</gene>
<sequence length="206" mass="23897">MTTSSNQKRAMVRNKCRRALAEQINKQLGLEISPEKIRLQPRHDDPYRWSVAKPVKYLFKSNLSSGSVGYFQKICDALESGDLIEAVAPQTLHQEDPCQEASVANETQDLVHGNSFTATIQKLEQEKQEAISDSQKLRKEQEQELLNAQREWETKRDNLQKELLLWKHAAQSHELRFQGMKEKIFPALDTLKMQLLEFFDTRDVEQ</sequence>
<dbReference type="AlphaFoldDB" id="A0A5N7ARA1"/>
<keyword evidence="1" id="KW-0175">Coiled coil</keyword>
<evidence type="ECO:0000313" key="2">
    <source>
        <dbReference type="EMBL" id="KAE8371539.1"/>
    </source>
</evidence>
<accession>A0A5N7ARA1</accession>
<organism evidence="2 3">
    <name type="scientific">Aspergillus bertholletiae</name>
    <dbReference type="NCBI Taxonomy" id="1226010"/>
    <lineage>
        <taxon>Eukaryota</taxon>
        <taxon>Fungi</taxon>
        <taxon>Dikarya</taxon>
        <taxon>Ascomycota</taxon>
        <taxon>Pezizomycotina</taxon>
        <taxon>Eurotiomycetes</taxon>
        <taxon>Eurotiomycetidae</taxon>
        <taxon>Eurotiales</taxon>
        <taxon>Aspergillaceae</taxon>
        <taxon>Aspergillus</taxon>
        <taxon>Aspergillus subgen. Circumdati</taxon>
    </lineage>
</organism>
<keyword evidence="3" id="KW-1185">Reference proteome</keyword>
<reference evidence="2 3" key="1">
    <citation type="submission" date="2019-04" db="EMBL/GenBank/DDBJ databases">
        <title>Friends and foes A comparative genomics studyof 23 Aspergillus species from section Flavi.</title>
        <authorList>
            <consortium name="DOE Joint Genome Institute"/>
            <person name="Kjaerbolling I."/>
            <person name="Vesth T."/>
            <person name="Frisvad J.C."/>
            <person name="Nybo J.L."/>
            <person name="Theobald S."/>
            <person name="Kildgaard S."/>
            <person name="Isbrandt T."/>
            <person name="Kuo A."/>
            <person name="Sato A."/>
            <person name="Lyhne E.K."/>
            <person name="Kogle M.E."/>
            <person name="Wiebenga A."/>
            <person name="Kun R.S."/>
            <person name="Lubbers R.J."/>
            <person name="Makela M.R."/>
            <person name="Barry K."/>
            <person name="Chovatia M."/>
            <person name="Clum A."/>
            <person name="Daum C."/>
            <person name="Haridas S."/>
            <person name="He G."/>
            <person name="LaButti K."/>
            <person name="Lipzen A."/>
            <person name="Mondo S."/>
            <person name="Riley R."/>
            <person name="Salamov A."/>
            <person name="Simmons B.A."/>
            <person name="Magnuson J.K."/>
            <person name="Henrissat B."/>
            <person name="Mortensen U.H."/>
            <person name="Larsen T.O."/>
            <person name="Devries R.P."/>
            <person name="Grigoriev I.V."/>
            <person name="Machida M."/>
            <person name="Baker S.E."/>
            <person name="Andersen M.R."/>
        </authorList>
    </citation>
    <scope>NUCLEOTIDE SEQUENCE [LARGE SCALE GENOMIC DNA]</scope>
    <source>
        <strain evidence="2 3">IBT 29228</strain>
    </source>
</reference>
<dbReference type="OrthoDB" id="5428321at2759"/>
<evidence type="ECO:0000313" key="3">
    <source>
        <dbReference type="Proteomes" id="UP000326198"/>
    </source>
</evidence>
<dbReference type="Proteomes" id="UP000326198">
    <property type="component" value="Unassembled WGS sequence"/>
</dbReference>
<evidence type="ECO:0000256" key="1">
    <source>
        <dbReference type="SAM" id="Coils"/>
    </source>
</evidence>
<proteinExistence type="predicted"/>